<organism evidence="1">
    <name type="scientific">bioreactor metagenome</name>
    <dbReference type="NCBI Taxonomy" id="1076179"/>
    <lineage>
        <taxon>unclassified sequences</taxon>
        <taxon>metagenomes</taxon>
        <taxon>ecological metagenomes</taxon>
    </lineage>
</organism>
<dbReference type="SUPFAM" id="SSF52833">
    <property type="entry name" value="Thioredoxin-like"/>
    <property type="match status" value="1"/>
</dbReference>
<dbReference type="InterPro" id="IPR028431">
    <property type="entry name" value="NADP_DH_HndA-like"/>
</dbReference>
<dbReference type="Gene3D" id="3.40.30.10">
    <property type="entry name" value="Glutaredoxin"/>
    <property type="match status" value="1"/>
</dbReference>
<reference evidence="1" key="1">
    <citation type="submission" date="2019-08" db="EMBL/GenBank/DDBJ databases">
        <authorList>
            <person name="Kucharzyk K."/>
            <person name="Murdoch R.W."/>
            <person name="Higgins S."/>
            <person name="Loffler F."/>
        </authorList>
    </citation>
    <scope>NUCLEOTIDE SEQUENCE</scope>
</reference>
<evidence type="ECO:0008006" key="2">
    <source>
        <dbReference type="Google" id="ProtNLM"/>
    </source>
</evidence>
<name>A0A645J544_9ZZZZ</name>
<dbReference type="AlphaFoldDB" id="A0A645J544"/>
<dbReference type="EMBL" id="VSSQ01129840">
    <property type="protein sequence ID" value="MPN57819.1"/>
    <property type="molecule type" value="Genomic_DNA"/>
</dbReference>
<dbReference type="PANTHER" id="PTHR43342">
    <property type="entry name" value="NADH-QUINONE OXIDOREDUCTASE, E SUBUNIT"/>
    <property type="match status" value="1"/>
</dbReference>
<gene>
    <name evidence="1" type="ORF">SDC9_205513</name>
</gene>
<dbReference type="Pfam" id="PF01257">
    <property type="entry name" value="2Fe-2S_thioredx"/>
    <property type="match status" value="1"/>
</dbReference>
<evidence type="ECO:0000313" key="1">
    <source>
        <dbReference type="EMBL" id="MPN57819.1"/>
    </source>
</evidence>
<accession>A0A645J544</accession>
<dbReference type="InterPro" id="IPR036249">
    <property type="entry name" value="Thioredoxin-like_sf"/>
</dbReference>
<sequence>MFTIDTLRCVGACGLAPVVIVDGKVFGRVKVEDVQNIIKQYSTEDALVGSK</sequence>
<protein>
    <recommendedName>
        <fullName evidence="2">NADP-reducing hydrogenase subunit HndA</fullName>
    </recommendedName>
</protein>
<comment type="caution">
    <text evidence="1">The sequence shown here is derived from an EMBL/GenBank/DDBJ whole genome shotgun (WGS) entry which is preliminary data.</text>
</comment>
<proteinExistence type="predicted"/>
<dbReference type="PANTHER" id="PTHR43342:SF2">
    <property type="entry name" value="POTENTIAL NAD-REDUCING HYDROGENASE SUBUNIT"/>
    <property type="match status" value="1"/>
</dbReference>